<organism evidence="1 2">
    <name type="scientific">Alkalilimnicola ehrlichii</name>
    <dbReference type="NCBI Taxonomy" id="351052"/>
    <lineage>
        <taxon>Bacteria</taxon>
        <taxon>Pseudomonadati</taxon>
        <taxon>Pseudomonadota</taxon>
        <taxon>Gammaproteobacteria</taxon>
        <taxon>Chromatiales</taxon>
        <taxon>Ectothiorhodospiraceae</taxon>
        <taxon>Alkalilimnicola</taxon>
    </lineage>
</organism>
<protein>
    <submittedName>
        <fullName evidence="1">Uncharacterized protein</fullName>
    </submittedName>
</protein>
<dbReference type="Proteomes" id="UP000256763">
    <property type="component" value="Unassembled WGS sequence"/>
</dbReference>
<name>A0A3E0WW61_9GAMM</name>
<keyword evidence="2" id="KW-1185">Reference proteome</keyword>
<evidence type="ECO:0000313" key="2">
    <source>
        <dbReference type="Proteomes" id="UP000256763"/>
    </source>
</evidence>
<sequence>MPPNKNLWRTYNISIRNPGDTFQPYRISYVSNRHQNDAENPDYAEANLPQFFVSLVNDLNQIPQQDMLDRVRDTTLIPAPLREALPQATLLQMDEQAPDTGYRHLLGDIPADHTNKAWTVFKHNVLDADCCLAQENIEKYNQMTAAAIAEGERLTCPLLFGGGWSNGAGLHEQCLEQAEKIAAWVLPKQTS</sequence>
<reference evidence="2" key="1">
    <citation type="submission" date="2017-05" db="EMBL/GenBank/DDBJ databases">
        <authorList>
            <person name="Sharma S."/>
            <person name="Sidhu C."/>
            <person name="Pinnaka A.K."/>
        </authorList>
    </citation>
    <scope>NUCLEOTIDE SEQUENCE [LARGE SCALE GENOMIC DNA]</scope>
    <source>
        <strain evidence="2">AK93</strain>
    </source>
</reference>
<proteinExistence type="predicted"/>
<accession>A0A3E0WW61</accession>
<evidence type="ECO:0000313" key="1">
    <source>
        <dbReference type="EMBL" id="RFA36167.1"/>
    </source>
</evidence>
<dbReference type="AlphaFoldDB" id="A0A3E0WW61"/>
<comment type="caution">
    <text evidence="1">The sequence shown here is derived from an EMBL/GenBank/DDBJ whole genome shotgun (WGS) entry which is preliminary data.</text>
</comment>
<gene>
    <name evidence="1" type="ORF">CAL65_12025</name>
</gene>
<dbReference type="EMBL" id="NFZW01000010">
    <property type="protein sequence ID" value="RFA36167.1"/>
    <property type="molecule type" value="Genomic_DNA"/>
</dbReference>